<evidence type="ECO:0000313" key="2">
    <source>
        <dbReference type="EMBL" id="KAL3421361.1"/>
    </source>
</evidence>
<evidence type="ECO:0000256" key="1">
    <source>
        <dbReference type="SAM" id="MobiDB-lite"/>
    </source>
</evidence>
<keyword evidence="3" id="KW-1185">Reference proteome</keyword>
<feature type="compositionally biased region" description="Polar residues" evidence="1">
    <location>
        <begin position="320"/>
        <end position="330"/>
    </location>
</feature>
<dbReference type="Proteomes" id="UP001629113">
    <property type="component" value="Unassembled WGS sequence"/>
</dbReference>
<proteinExistence type="predicted"/>
<feature type="compositionally biased region" description="Polar residues" evidence="1">
    <location>
        <begin position="420"/>
        <end position="435"/>
    </location>
</feature>
<evidence type="ECO:0000313" key="3">
    <source>
        <dbReference type="Proteomes" id="UP001629113"/>
    </source>
</evidence>
<feature type="compositionally biased region" description="Polar residues" evidence="1">
    <location>
        <begin position="337"/>
        <end position="374"/>
    </location>
</feature>
<feature type="region of interest" description="Disordered" evidence="1">
    <location>
        <begin position="451"/>
        <end position="479"/>
    </location>
</feature>
<sequence length="491" mass="52944">MAVRPGEDLAATLFADIHYFYGSPTAKPPHHRFDKGSYVYLFENPAQRRARVEVANHAGTPDQDAFDGHLDGTQVHYSYKHSSLVTVIVDGAQNGQSSADTNEWHLPTFDPRNETKYHYKLHTIDIYFWSKEDALQFVNGIRRVLPPQQLTIADEPAAPAPHADAMSPVVQQLENVAITDPSYSHGRTRDSRTTSNFPGPPTSTTPPDLTVSTAFPGPPISATPRSHEAANFAPLAYNPAAPAAPEAIRHREKTPPPEDGAPNPLMAAAASDQGQRYGTPFHQPGLSSPPPQQSYFPGPPTAGLQSPFSQPPPSAGFHSPYSQPQTQQHPTAFAHPSRSSPSSFGQPPINHSQHSISGVPANQPSGQVPVNQYANYPGSPGFTSPMNSPGLSSPGIYSPGLPPPPSAVPQIGSPPPGGFSNYTYNPNNSLSNTQPLANDYSVHQQVYRPTEGEMVGRYKEKVQPSGKLESKASNVEKRVGGFLKKLEKKYG</sequence>
<feature type="region of interest" description="Disordered" evidence="1">
    <location>
        <begin position="179"/>
        <end position="225"/>
    </location>
</feature>
<organism evidence="2 3">
    <name type="scientific">Phlyctema vagabunda</name>
    <dbReference type="NCBI Taxonomy" id="108571"/>
    <lineage>
        <taxon>Eukaryota</taxon>
        <taxon>Fungi</taxon>
        <taxon>Dikarya</taxon>
        <taxon>Ascomycota</taxon>
        <taxon>Pezizomycotina</taxon>
        <taxon>Leotiomycetes</taxon>
        <taxon>Helotiales</taxon>
        <taxon>Dermateaceae</taxon>
        <taxon>Phlyctema</taxon>
    </lineage>
</organism>
<protein>
    <submittedName>
        <fullName evidence="2">RNA recognition motif-containing protein</fullName>
    </submittedName>
</protein>
<accession>A0ABR4PDG0</accession>
<comment type="caution">
    <text evidence="2">The sequence shown here is derived from an EMBL/GenBank/DDBJ whole genome shotgun (WGS) entry which is preliminary data.</text>
</comment>
<dbReference type="EMBL" id="JBFCZG010000006">
    <property type="protein sequence ID" value="KAL3421361.1"/>
    <property type="molecule type" value="Genomic_DNA"/>
</dbReference>
<name>A0ABR4PDG0_9HELO</name>
<feature type="compositionally biased region" description="Pro residues" evidence="1">
    <location>
        <begin position="400"/>
        <end position="417"/>
    </location>
</feature>
<reference evidence="2 3" key="1">
    <citation type="submission" date="2024-06" db="EMBL/GenBank/DDBJ databases">
        <title>Complete genome of Phlyctema vagabunda strain 19-DSS-EL-015.</title>
        <authorList>
            <person name="Fiorenzani C."/>
        </authorList>
    </citation>
    <scope>NUCLEOTIDE SEQUENCE [LARGE SCALE GENOMIC DNA]</scope>
    <source>
        <strain evidence="2 3">19-DSS-EL-015</strain>
    </source>
</reference>
<gene>
    <name evidence="2" type="ORF">PVAG01_07806</name>
</gene>
<feature type="region of interest" description="Disordered" evidence="1">
    <location>
        <begin position="245"/>
        <end position="435"/>
    </location>
</feature>
<feature type="compositionally biased region" description="Low complexity" evidence="1">
    <location>
        <begin position="388"/>
        <end position="399"/>
    </location>
</feature>
<feature type="compositionally biased region" description="Pro residues" evidence="1">
    <location>
        <begin position="287"/>
        <end position="300"/>
    </location>
</feature>
<feature type="compositionally biased region" description="Basic and acidic residues" evidence="1">
    <location>
        <begin position="247"/>
        <end position="256"/>
    </location>
</feature>